<proteinExistence type="inferred from homology"/>
<keyword evidence="4 8" id="KW-0378">Hydrolase</keyword>
<evidence type="ECO:0000313" key="12">
    <source>
        <dbReference type="EMBL" id="PRT55002.1"/>
    </source>
</evidence>
<dbReference type="InterPro" id="IPR016035">
    <property type="entry name" value="Acyl_Trfase/lysoPLipase"/>
</dbReference>
<evidence type="ECO:0000256" key="3">
    <source>
        <dbReference type="ARBA" id="ARBA00022729"/>
    </source>
</evidence>
<dbReference type="GO" id="GO:0005829">
    <property type="term" value="C:cytosol"/>
    <property type="evidence" value="ECO:0007669"/>
    <property type="project" value="TreeGrafter"/>
</dbReference>
<dbReference type="STRING" id="45607.A0A2T0FJ25"/>
<dbReference type="GO" id="GO:0004622">
    <property type="term" value="F:phosphatidylcholine lysophospholipase activity"/>
    <property type="evidence" value="ECO:0007669"/>
    <property type="project" value="UniProtKB-EC"/>
</dbReference>
<feature type="signal peptide" evidence="9">
    <location>
        <begin position="1"/>
        <end position="18"/>
    </location>
</feature>
<evidence type="ECO:0000256" key="4">
    <source>
        <dbReference type="ARBA" id="ARBA00022801"/>
    </source>
</evidence>
<evidence type="ECO:0000256" key="5">
    <source>
        <dbReference type="ARBA" id="ARBA00022963"/>
    </source>
</evidence>
<dbReference type="AlphaFoldDB" id="A0A2T0FJ25"/>
<dbReference type="SUPFAM" id="SSF52151">
    <property type="entry name" value="FabD/lysophospholipase-like"/>
    <property type="match status" value="1"/>
</dbReference>
<evidence type="ECO:0000256" key="9">
    <source>
        <dbReference type="RuleBase" id="RU362103"/>
    </source>
</evidence>
<dbReference type="PANTHER" id="PTHR10728">
    <property type="entry name" value="CYTOSOLIC PHOSPHOLIPASE A2"/>
    <property type="match status" value="1"/>
</dbReference>
<dbReference type="EC" id="3.1.1.5" evidence="2 9"/>
<keyword evidence="13" id="KW-1185">Reference proteome</keyword>
<organism evidence="12 13">
    <name type="scientific">Wickerhamiella sorbophila</name>
    <dbReference type="NCBI Taxonomy" id="45607"/>
    <lineage>
        <taxon>Eukaryota</taxon>
        <taxon>Fungi</taxon>
        <taxon>Dikarya</taxon>
        <taxon>Ascomycota</taxon>
        <taxon>Saccharomycotina</taxon>
        <taxon>Dipodascomycetes</taxon>
        <taxon>Dipodascales</taxon>
        <taxon>Trichomonascaceae</taxon>
        <taxon>Wickerhamiella</taxon>
    </lineage>
</organism>
<evidence type="ECO:0000256" key="8">
    <source>
        <dbReference type="PROSITE-ProRule" id="PRU00555"/>
    </source>
</evidence>
<dbReference type="Gene3D" id="3.40.1090.10">
    <property type="entry name" value="Cytosolic phospholipase A2 catalytic domain"/>
    <property type="match status" value="1"/>
</dbReference>
<keyword evidence="3 9" id="KW-0732">Signal</keyword>
<protein>
    <recommendedName>
        <fullName evidence="2 9">Lysophospholipase</fullName>
        <ecNumber evidence="2 9">3.1.1.5</ecNumber>
    </recommendedName>
</protein>
<keyword evidence="7" id="KW-0325">Glycoprotein</keyword>
<keyword evidence="6 8" id="KW-0443">Lipid metabolism</keyword>
<dbReference type="FunFam" id="3.40.1090.10:FF:000010">
    <property type="entry name" value="Lysophospholipase"/>
    <property type="match status" value="1"/>
</dbReference>
<feature type="domain" description="PLA2c" evidence="11">
    <location>
        <begin position="32"/>
        <end position="581"/>
    </location>
</feature>
<accession>A0A2T0FJ25</accession>
<dbReference type="GO" id="GO:0046475">
    <property type="term" value="P:glycerophospholipid catabolic process"/>
    <property type="evidence" value="ECO:0007669"/>
    <property type="project" value="TreeGrafter"/>
</dbReference>
<dbReference type="PROSITE" id="PS51210">
    <property type="entry name" value="PLA2C"/>
    <property type="match status" value="1"/>
</dbReference>
<feature type="region of interest" description="Disordered" evidence="10">
    <location>
        <begin position="606"/>
        <end position="629"/>
    </location>
</feature>
<dbReference type="InterPro" id="IPR002642">
    <property type="entry name" value="LysoPLipase_cat_dom"/>
</dbReference>
<dbReference type="GO" id="GO:0004623">
    <property type="term" value="F:phospholipase A2 activity"/>
    <property type="evidence" value="ECO:0007669"/>
    <property type="project" value="TreeGrafter"/>
</dbReference>
<feature type="compositionally biased region" description="Low complexity" evidence="10">
    <location>
        <begin position="606"/>
        <end position="628"/>
    </location>
</feature>
<evidence type="ECO:0000256" key="10">
    <source>
        <dbReference type="SAM" id="MobiDB-lite"/>
    </source>
</evidence>
<dbReference type="OrthoDB" id="4084751at2759"/>
<dbReference type="GeneID" id="36516370"/>
<sequence length="656" mass="71519">MKATLIPLALTLLSGAAAKSDEENPYVPYSVDCPEDSTFVRKANALGPNETNWLKGRDGVTKPALVDWLKNSNLTDFDPESFLSNDTIRLGLAFSGGGYRAMLNGAGQFAALDSRTTNSTEPGHMGGLVQAATYIAGLSGGNWLLGSLVVNNFTSVQELQASKDVWKLSKSIFAPGGINVFKTLGYWDDIIDDVEAKGDAGWNTSLTDLWGRGLSYQFFNFSHGGRSIHYSDVRNYDAFKNYEMPFPIHVADGRAPDTLIVSENSTVFEFNPFELGSWDPNLYSFTDLQYLCSYSDDGKASNCTNGYDNAGFLVGTSSTLFNQFFLQLNSTGITGPLYKLAKKLLLNLGERNDDIALYHPNPFYKMDYVDNGVTQSDTLDLVDGGEDGQNVPLHPLIQPQRDLDVVFAFDNSADTSKDSVIGGSWANGTSLVKTYERQFVPQGNGTIFPYVPDAETLLYGGYLGQPTFFGCNRDNLTSLFNKSMPDNERFYPPVIVFIPNTYMGFEANTSTFKMSYDDDERDGLINNGYNVVTQLNGTLDSEWRTCVACAIILREQQRRGESPTEQCQKCLSNYCWDGQIVSSSNATYKARRDGKNVEAILASKDSGKASSSNSSASAQASGSASSTSSKKKNAAVQIGTQGSVVAAGLVALFSWL</sequence>
<name>A0A2T0FJ25_9ASCO</name>
<evidence type="ECO:0000256" key="7">
    <source>
        <dbReference type="ARBA" id="ARBA00023180"/>
    </source>
</evidence>
<comment type="similarity">
    <text evidence="1 9">Belongs to the lysophospholipase family.</text>
</comment>
<dbReference type="PANTHER" id="PTHR10728:SF33">
    <property type="entry name" value="LYSOPHOSPHOLIPASE 1-RELATED"/>
    <property type="match status" value="1"/>
</dbReference>
<dbReference type="GO" id="GO:0005783">
    <property type="term" value="C:endoplasmic reticulum"/>
    <property type="evidence" value="ECO:0007669"/>
    <property type="project" value="TreeGrafter"/>
</dbReference>
<feature type="chain" id="PRO_5015372360" description="Lysophospholipase" evidence="9">
    <location>
        <begin position="19"/>
        <end position="656"/>
    </location>
</feature>
<reference evidence="12 13" key="1">
    <citation type="submission" date="2017-04" db="EMBL/GenBank/DDBJ databases">
        <title>Genome sequencing of [Candida] sorbophila.</title>
        <authorList>
            <person name="Ahn J.O."/>
        </authorList>
    </citation>
    <scope>NUCLEOTIDE SEQUENCE [LARGE SCALE GENOMIC DNA]</scope>
    <source>
        <strain evidence="12 13">DS02</strain>
    </source>
</reference>
<comment type="caution">
    <text evidence="12">The sequence shown here is derived from an EMBL/GenBank/DDBJ whole genome shotgun (WGS) entry which is preliminary data.</text>
</comment>
<dbReference type="EMBL" id="NDIQ01000021">
    <property type="protein sequence ID" value="PRT55002.1"/>
    <property type="molecule type" value="Genomic_DNA"/>
</dbReference>
<gene>
    <name evidence="12" type="ORF">B9G98_02622</name>
</gene>
<dbReference type="Proteomes" id="UP000238350">
    <property type="component" value="Unassembled WGS sequence"/>
</dbReference>
<evidence type="ECO:0000256" key="1">
    <source>
        <dbReference type="ARBA" id="ARBA00008780"/>
    </source>
</evidence>
<comment type="catalytic activity">
    <reaction evidence="9">
        <text>a 1-acyl-sn-glycero-3-phosphocholine + H2O = sn-glycerol 3-phosphocholine + a fatty acid + H(+)</text>
        <dbReference type="Rhea" id="RHEA:15177"/>
        <dbReference type="ChEBI" id="CHEBI:15377"/>
        <dbReference type="ChEBI" id="CHEBI:15378"/>
        <dbReference type="ChEBI" id="CHEBI:16870"/>
        <dbReference type="ChEBI" id="CHEBI:28868"/>
        <dbReference type="ChEBI" id="CHEBI:58168"/>
        <dbReference type="EC" id="3.1.1.5"/>
    </reaction>
</comment>
<evidence type="ECO:0000256" key="6">
    <source>
        <dbReference type="ARBA" id="ARBA00023098"/>
    </source>
</evidence>
<evidence type="ECO:0000259" key="11">
    <source>
        <dbReference type="PROSITE" id="PS51210"/>
    </source>
</evidence>
<dbReference type="SMART" id="SM00022">
    <property type="entry name" value="PLAc"/>
    <property type="match status" value="1"/>
</dbReference>
<dbReference type="Pfam" id="PF01735">
    <property type="entry name" value="PLA2_B"/>
    <property type="match status" value="1"/>
</dbReference>
<keyword evidence="5 8" id="KW-0442">Lipid degradation</keyword>
<dbReference type="RefSeq" id="XP_024664947.1">
    <property type="nucleotide sequence ID" value="XM_024809179.1"/>
</dbReference>
<evidence type="ECO:0000313" key="13">
    <source>
        <dbReference type="Proteomes" id="UP000238350"/>
    </source>
</evidence>
<evidence type="ECO:0000256" key="2">
    <source>
        <dbReference type="ARBA" id="ARBA00013274"/>
    </source>
</evidence>